<gene>
    <name evidence="1" type="ORF">KFK14_11305</name>
</gene>
<dbReference type="InterPro" id="IPR010064">
    <property type="entry name" value="HK97-gp10_tail"/>
</dbReference>
<dbReference type="RefSeq" id="WP_212610866.1">
    <property type="nucleotide sequence ID" value="NZ_CP073910.1"/>
</dbReference>
<accession>A0A975Q3N3</accession>
<keyword evidence="2" id="KW-1185">Reference proteome</keyword>
<dbReference type="NCBIfam" id="TIGR01725">
    <property type="entry name" value="phge_HK97_gp10"/>
    <property type="match status" value="1"/>
</dbReference>
<name>A0A975Q3N3_9SPHN</name>
<dbReference type="EMBL" id="CP073910">
    <property type="protein sequence ID" value="QUT07916.1"/>
    <property type="molecule type" value="Genomic_DNA"/>
</dbReference>
<evidence type="ECO:0000313" key="2">
    <source>
        <dbReference type="Proteomes" id="UP000681425"/>
    </source>
</evidence>
<sequence length="142" mass="15568">MSKEIYKLTGLRELERSLGELPKATRRQVALRTLKEGGEPIAKAARALVRVDKGDLKESIDVSTKLARSQQADKGAVAPVEMHVGPGQHPQGITEEFGTWFEPGHPFLRPAWEAERLHTLDIIGTLLGIEIEKAAARRAAKG</sequence>
<reference evidence="1" key="1">
    <citation type="submission" date="2021-04" db="EMBL/GenBank/DDBJ databases">
        <title>Isolation of p-tert-butylphenol degrading bacteria Sphingobium phenoxybenzoativorans Tas13 from active sludge.</title>
        <authorList>
            <person name="Li Y."/>
        </authorList>
    </citation>
    <scope>NUCLEOTIDE SEQUENCE</scope>
    <source>
        <strain evidence="1">Tas13</strain>
    </source>
</reference>
<proteinExistence type="predicted"/>
<protein>
    <submittedName>
        <fullName evidence="1">HK97 gp10 family phage protein</fullName>
    </submittedName>
</protein>
<dbReference type="AlphaFoldDB" id="A0A975Q3N3"/>
<evidence type="ECO:0000313" key="1">
    <source>
        <dbReference type="EMBL" id="QUT07916.1"/>
    </source>
</evidence>
<dbReference type="KEGG" id="spph:KFK14_11305"/>
<dbReference type="Proteomes" id="UP000681425">
    <property type="component" value="Chromosome"/>
</dbReference>
<dbReference type="Pfam" id="PF04883">
    <property type="entry name" value="HK97-gp10_like"/>
    <property type="match status" value="1"/>
</dbReference>
<organism evidence="1 2">
    <name type="scientific">Sphingobium phenoxybenzoativorans</name>
    <dbReference type="NCBI Taxonomy" id="1592790"/>
    <lineage>
        <taxon>Bacteria</taxon>
        <taxon>Pseudomonadati</taxon>
        <taxon>Pseudomonadota</taxon>
        <taxon>Alphaproteobacteria</taxon>
        <taxon>Sphingomonadales</taxon>
        <taxon>Sphingomonadaceae</taxon>
        <taxon>Sphingobium</taxon>
    </lineage>
</organism>